<proteinExistence type="predicted"/>
<reference evidence="1 2" key="1">
    <citation type="submission" date="2019-07" db="EMBL/GenBank/DDBJ databases">
        <title>Complete Genome Sequence of Leptotrichia hofstadii Strain JCM16775.</title>
        <authorList>
            <person name="Watanabe S."/>
            <person name="Cui L."/>
        </authorList>
    </citation>
    <scope>NUCLEOTIDE SEQUENCE [LARGE SCALE GENOMIC DNA]</scope>
    <source>
        <strain evidence="1 2">JCM16775</strain>
        <plasmid evidence="2">pjcm16775-2 dna</plasmid>
    </source>
</reference>
<dbReference type="RefSeq" id="WP_172966435.1">
    <property type="nucleotide sequence ID" value="NZ_AP019825.1"/>
</dbReference>
<dbReference type="EMBL" id="AP019825">
    <property type="protein sequence ID" value="BBM39785.1"/>
    <property type="molecule type" value="Genomic_DNA"/>
</dbReference>
<evidence type="ECO:0000313" key="2">
    <source>
        <dbReference type="Proteomes" id="UP000321892"/>
    </source>
</evidence>
<dbReference type="Proteomes" id="UP000321892">
    <property type="component" value="Plasmid pjcm16775-2 dna"/>
</dbReference>
<gene>
    <name evidence="1" type="ORF">JCM16775_p2010</name>
</gene>
<dbReference type="AlphaFoldDB" id="A0A510JN72"/>
<keyword evidence="2" id="KW-1185">Reference proteome</keyword>
<keyword evidence="1" id="KW-0614">Plasmid</keyword>
<geneLocation type="plasmid" evidence="2">
    <name>pjcm16775-2 dna</name>
</geneLocation>
<protein>
    <submittedName>
        <fullName evidence="1">Uncharacterized protein</fullName>
    </submittedName>
</protein>
<evidence type="ECO:0000313" key="1">
    <source>
        <dbReference type="EMBL" id="BBM39785.1"/>
    </source>
</evidence>
<organism evidence="1 2">
    <name type="scientific">Leptotrichia hofstadii</name>
    <dbReference type="NCBI Taxonomy" id="157688"/>
    <lineage>
        <taxon>Bacteria</taxon>
        <taxon>Fusobacteriati</taxon>
        <taxon>Fusobacteriota</taxon>
        <taxon>Fusobacteriia</taxon>
        <taxon>Fusobacteriales</taxon>
        <taxon>Leptotrichiaceae</taxon>
        <taxon>Leptotrichia</taxon>
    </lineage>
</organism>
<name>A0A510JN72_9FUSO</name>
<sequence>MALLLWYVPSRIKEFMGLVKGRIFLKEKTMWIKIKDILLNLSNFHTIGKREFEIKFSYSQEVFVLRFDTQEECDREFERIEKLLLNQNNVYR</sequence>
<accession>A0A510JN72</accession>
<dbReference type="KEGG" id="lhf:JCM16775_p2010"/>